<proteinExistence type="predicted"/>
<sequence length="190" mass="20916">MRRTLAIFVLALALLPLHSMENTTYLSLSAGTSIASYGEAISGRWVFGGGVVGELIADGGWLGIGYQASALSNFDRDLPSLDLAAGLGLAMKTDFDSLFQITGVTGLSLRMDSTPIFMDCHFHLGAFMEAIASLKVSQSFSLHVGYDMSWYFLQLDGFHWRPFQLTSTLSVGFGYLWNPESRDQENYIIY</sequence>
<feature type="signal peptide" evidence="1">
    <location>
        <begin position="1"/>
        <end position="21"/>
    </location>
</feature>
<feature type="chain" id="PRO_5039347784" description="Outer membrane protein beta-barrel domain-containing protein" evidence="1">
    <location>
        <begin position="22"/>
        <end position="190"/>
    </location>
</feature>
<keyword evidence="1" id="KW-0732">Signal</keyword>
<accession>A0A9D9E7F9</accession>
<evidence type="ECO:0000313" key="2">
    <source>
        <dbReference type="EMBL" id="MBO8442729.1"/>
    </source>
</evidence>
<reference evidence="2" key="1">
    <citation type="submission" date="2020-10" db="EMBL/GenBank/DDBJ databases">
        <authorList>
            <person name="Gilroy R."/>
        </authorList>
    </citation>
    <scope>NUCLEOTIDE SEQUENCE</scope>
    <source>
        <strain evidence="2">11167</strain>
    </source>
</reference>
<evidence type="ECO:0008006" key="4">
    <source>
        <dbReference type="Google" id="ProtNLM"/>
    </source>
</evidence>
<evidence type="ECO:0000313" key="3">
    <source>
        <dbReference type="Proteomes" id="UP000823633"/>
    </source>
</evidence>
<protein>
    <recommendedName>
        <fullName evidence="4">Outer membrane protein beta-barrel domain-containing protein</fullName>
    </recommendedName>
</protein>
<gene>
    <name evidence="2" type="ORF">IAC42_03085</name>
</gene>
<evidence type="ECO:0000256" key="1">
    <source>
        <dbReference type="SAM" id="SignalP"/>
    </source>
</evidence>
<comment type="caution">
    <text evidence="2">The sequence shown here is derived from an EMBL/GenBank/DDBJ whole genome shotgun (WGS) entry which is preliminary data.</text>
</comment>
<name>A0A9D9E7F9_9SPIR</name>
<dbReference type="EMBL" id="JADIMU010000020">
    <property type="protein sequence ID" value="MBO8442729.1"/>
    <property type="molecule type" value="Genomic_DNA"/>
</dbReference>
<reference evidence="2" key="2">
    <citation type="journal article" date="2021" name="PeerJ">
        <title>Extensive microbial diversity within the chicken gut microbiome revealed by metagenomics and culture.</title>
        <authorList>
            <person name="Gilroy R."/>
            <person name="Ravi A."/>
            <person name="Getino M."/>
            <person name="Pursley I."/>
            <person name="Horton D.L."/>
            <person name="Alikhan N.F."/>
            <person name="Baker D."/>
            <person name="Gharbi K."/>
            <person name="Hall N."/>
            <person name="Watson M."/>
            <person name="Adriaenssens E.M."/>
            <person name="Foster-Nyarko E."/>
            <person name="Jarju S."/>
            <person name="Secka A."/>
            <person name="Antonio M."/>
            <person name="Oren A."/>
            <person name="Chaudhuri R.R."/>
            <person name="La Ragione R."/>
            <person name="Hildebrand F."/>
            <person name="Pallen M.J."/>
        </authorList>
    </citation>
    <scope>NUCLEOTIDE SEQUENCE</scope>
    <source>
        <strain evidence="2">11167</strain>
    </source>
</reference>
<dbReference type="Proteomes" id="UP000823633">
    <property type="component" value="Unassembled WGS sequence"/>
</dbReference>
<dbReference type="AlphaFoldDB" id="A0A9D9E7F9"/>
<organism evidence="2 3">
    <name type="scientific">Candidatus Aphodenecus pullistercoris</name>
    <dbReference type="NCBI Taxonomy" id="2840669"/>
    <lineage>
        <taxon>Bacteria</taxon>
        <taxon>Pseudomonadati</taxon>
        <taxon>Spirochaetota</taxon>
        <taxon>Spirochaetia</taxon>
        <taxon>Spirochaetales</taxon>
        <taxon>Candidatus Aphodenecus</taxon>
    </lineage>
</organism>